<proteinExistence type="predicted"/>
<dbReference type="InterPro" id="IPR012341">
    <property type="entry name" value="6hp_glycosidase-like_sf"/>
</dbReference>
<dbReference type="Proteomes" id="UP001374579">
    <property type="component" value="Unassembled WGS sequence"/>
</dbReference>
<dbReference type="SUPFAM" id="SSF52833">
    <property type="entry name" value="Thioredoxin-like"/>
    <property type="match status" value="1"/>
</dbReference>
<dbReference type="AlphaFoldDB" id="A0AAN9BVZ0"/>
<comment type="caution">
    <text evidence="2">The sequence shown here is derived from an EMBL/GenBank/DDBJ whole genome shotgun (WGS) entry which is preliminary data.</text>
</comment>
<dbReference type="InterPro" id="IPR008928">
    <property type="entry name" value="6-hairpin_glycosidase_sf"/>
</dbReference>
<dbReference type="InterPro" id="IPR036249">
    <property type="entry name" value="Thioredoxin-like_sf"/>
</dbReference>
<evidence type="ECO:0000259" key="1">
    <source>
        <dbReference type="Pfam" id="PF03190"/>
    </source>
</evidence>
<dbReference type="Pfam" id="PF03190">
    <property type="entry name" value="Thioredox_DsbH"/>
    <property type="match status" value="1"/>
</dbReference>
<name>A0AAN9BVZ0_9CAEN</name>
<keyword evidence="3" id="KW-1185">Reference proteome</keyword>
<feature type="domain" description="Spermatogenesis-associated protein 20-like TRX" evidence="1">
    <location>
        <begin position="98"/>
        <end position="260"/>
    </location>
</feature>
<organism evidence="2 3">
    <name type="scientific">Littorina saxatilis</name>
    <dbReference type="NCBI Taxonomy" id="31220"/>
    <lineage>
        <taxon>Eukaryota</taxon>
        <taxon>Metazoa</taxon>
        <taxon>Spiralia</taxon>
        <taxon>Lophotrochozoa</taxon>
        <taxon>Mollusca</taxon>
        <taxon>Gastropoda</taxon>
        <taxon>Caenogastropoda</taxon>
        <taxon>Littorinimorpha</taxon>
        <taxon>Littorinoidea</taxon>
        <taxon>Littorinidae</taxon>
        <taxon>Littorina</taxon>
    </lineage>
</organism>
<dbReference type="EMBL" id="JBAMIC010000002">
    <property type="protein sequence ID" value="KAK7112074.1"/>
    <property type="molecule type" value="Genomic_DNA"/>
</dbReference>
<reference evidence="2 3" key="1">
    <citation type="submission" date="2024-02" db="EMBL/GenBank/DDBJ databases">
        <title>Chromosome-scale genome assembly of the rough periwinkle Littorina saxatilis.</title>
        <authorList>
            <person name="De Jode A."/>
            <person name="Faria R."/>
            <person name="Formenti G."/>
            <person name="Sims Y."/>
            <person name="Smith T.P."/>
            <person name="Tracey A."/>
            <person name="Wood J.M.D."/>
            <person name="Zagrodzka Z.B."/>
            <person name="Johannesson K."/>
            <person name="Butlin R.K."/>
            <person name="Leder E.H."/>
        </authorList>
    </citation>
    <scope>NUCLEOTIDE SEQUENCE [LARGE SCALE GENOMIC DNA]</scope>
    <source>
        <strain evidence="2">Snail1</strain>
        <tissue evidence="2">Muscle</tissue>
    </source>
</reference>
<accession>A0AAN9BVZ0</accession>
<dbReference type="Gene3D" id="1.50.10.10">
    <property type="match status" value="1"/>
</dbReference>
<evidence type="ECO:0000313" key="3">
    <source>
        <dbReference type="Proteomes" id="UP001374579"/>
    </source>
</evidence>
<dbReference type="GO" id="GO:0005975">
    <property type="term" value="P:carbohydrate metabolic process"/>
    <property type="evidence" value="ECO:0007669"/>
    <property type="project" value="InterPro"/>
</dbReference>
<dbReference type="CDD" id="cd02955">
    <property type="entry name" value="SSP411"/>
    <property type="match status" value="1"/>
</dbReference>
<dbReference type="PANTHER" id="PTHR42899">
    <property type="entry name" value="SPERMATOGENESIS-ASSOCIATED PROTEIN 20"/>
    <property type="match status" value="1"/>
</dbReference>
<dbReference type="Gene3D" id="3.40.30.10">
    <property type="entry name" value="Glutaredoxin"/>
    <property type="match status" value="1"/>
</dbReference>
<gene>
    <name evidence="2" type="ORF">V1264_011584</name>
</gene>
<dbReference type="PIRSF" id="PIRSF006402">
    <property type="entry name" value="UCP006402_thioredoxin"/>
    <property type="match status" value="1"/>
</dbReference>
<dbReference type="SUPFAM" id="SSF48208">
    <property type="entry name" value="Six-hairpin glycosidases"/>
    <property type="match status" value="1"/>
</dbReference>
<protein>
    <recommendedName>
        <fullName evidence="1">Spermatogenesis-associated protein 20-like TRX domain-containing protein</fullName>
    </recommendedName>
</protein>
<dbReference type="PANTHER" id="PTHR42899:SF1">
    <property type="entry name" value="SPERMATOGENESIS-ASSOCIATED PROTEIN 20"/>
    <property type="match status" value="1"/>
</dbReference>
<sequence>MSLLCRHNAALSALNTWSKVLRCALSATNEQCTAGTNFVKTTERQSSCFACRPSLASNCSPLTTKSHTRFEPCSTRVLNRSPCREMASSSDSGSSAQQNRLALEKSPYLLQHASNPVHWYPWGDEAMQKAKADDKPIFLSVGYSTCHWCHVMERESFENTEIGDVLNKYFISIKVDREERPDVDRVYMTYVQASTGSGGWPMSVFLTPDLKPIFGGTYFPPDDRYYSRPGFKSLLMLIAQKWKTNRSEIEEQGTAILDALMRGTHVTDHGDTEMPTTEVLSKLYEMFEGTYDEEYGGFGKAPKFPQPVNFNVLFRFYNMKKDTEEGKTALNMCLNTLRMMAKGGIHDHIAQGFHRYSTDQVWHVPHFEKMLYDQGQLAVTYLDAYQITKEKIFAEMARDIFEYVNRDLSHPEGGFYSAEDADSLPTPQSKEKKEGAFCVWTWEELHSLLADKVPGQDSLTLADVFCHHCGCRKEGNVDPMQDPHEELKHQNVLMVKGSVEETAAKFDLEEEVVNDTLQKCRQILFEKRQQRPKPHLDNKMVSSWNGLMISGMARGGQVLGDPELTKRAVKAAEFLQTHLYDADTNTLLRSCYTAEDGGVAQISKPIGGFVDDYAFVVRGLLDLYEASLDPRWLEWCQKLQAKQDELFWDEEGGGYFSTADGDSSIVLRMKEDQDGAEPSPNSVSCMNLLRLSSFLDHPERSSRAERILHVFAKRLTTIPVAVPELVCALTFHLQTPKQIIIVGPQDADDTKAMLRAVHDCFIPNKILIWADGSKQGFLYEKLDLLKSLNMVEEKATAYVCENYRCAAPTTSLQQFQQQLDGIGG</sequence>
<dbReference type="InterPro" id="IPR024705">
    <property type="entry name" value="Ssp411"/>
</dbReference>
<dbReference type="InterPro" id="IPR004879">
    <property type="entry name" value="Ssp411-like_TRX"/>
</dbReference>
<evidence type="ECO:0000313" key="2">
    <source>
        <dbReference type="EMBL" id="KAK7112074.1"/>
    </source>
</evidence>